<feature type="domain" description="NADH:flavin oxidoreductase/NADH oxidase N-terminal" evidence="3">
    <location>
        <begin position="2"/>
        <end position="149"/>
    </location>
</feature>
<evidence type="ECO:0000256" key="1">
    <source>
        <dbReference type="ARBA" id="ARBA00022630"/>
    </source>
</evidence>
<proteinExistence type="predicted"/>
<gene>
    <name evidence="5" type="ORF">HINF_LOCUS20288</name>
    <name evidence="4" type="ORF">HINF_LOCUS63494</name>
</gene>
<dbReference type="PANTHER" id="PTHR43656:SF2">
    <property type="entry name" value="BINDING OXIDOREDUCTASE, PUTATIVE (AFU_ORTHOLOGUE AFUA_2G08260)-RELATED"/>
    <property type="match status" value="1"/>
</dbReference>
<dbReference type="AlphaFoldDB" id="A0AA86V0L6"/>
<keyword evidence="2" id="KW-0560">Oxidoreductase</keyword>
<evidence type="ECO:0000313" key="4">
    <source>
        <dbReference type="EMBL" id="CAI9975849.1"/>
    </source>
</evidence>
<organism evidence="4">
    <name type="scientific">Hexamita inflata</name>
    <dbReference type="NCBI Taxonomy" id="28002"/>
    <lineage>
        <taxon>Eukaryota</taxon>
        <taxon>Metamonada</taxon>
        <taxon>Diplomonadida</taxon>
        <taxon>Hexamitidae</taxon>
        <taxon>Hexamitinae</taxon>
        <taxon>Hexamita</taxon>
    </lineage>
</organism>
<dbReference type="EMBL" id="CATOUU010001170">
    <property type="protein sequence ID" value="CAI9975849.1"/>
    <property type="molecule type" value="Genomic_DNA"/>
</dbReference>
<keyword evidence="1" id="KW-0285">Flavoprotein</keyword>
<dbReference type="Pfam" id="PF00724">
    <property type="entry name" value="Oxidored_FMN"/>
    <property type="match status" value="1"/>
</dbReference>
<sequence length="185" mass="21488">MFTKYKIANFEVENRSVRSATATGTCTLQTGIPEQKFYEFYESLARGHVGLLIQENAFVAIRGQHGSRRLGIHTDEMIQYHRKANEIMRAANDKIRICCQLTHAGPNGNANNKLQINEATAADFEEVVQQFKITVDTLEEQNIDKYEIQLSMFMRQFPTQQIFCRAIFLERQNQFLQFQPLYLKK</sequence>
<dbReference type="Gene3D" id="3.20.20.70">
    <property type="entry name" value="Aldolase class I"/>
    <property type="match status" value="1"/>
</dbReference>
<dbReference type="EMBL" id="CAXDID020000054">
    <property type="protein sequence ID" value="CAL6006706.1"/>
    <property type="molecule type" value="Genomic_DNA"/>
</dbReference>
<dbReference type="InterPro" id="IPR051799">
    <property type="entry name" value="NADH_flavin_oxidoreductase"/>
</dbReference>
<name>A0AA86V0L6_9EUKA</name>
<dbReference type="Proteomes" id="UP001642409">
    <property type="component" value="Unassembled WGS sequence"/>
</dbReference>
<evidence type="ECO:0000256" key="2">
    <source>
        <dbReference type="ARBA" id="ARBA00023002"/>
    </source>
</evidence>
<keyword evidence="6" id="KW-1185">Reference proteome</keyword>
<accession>A0AA86V0L6</accession>
<reference evidence="4" key="1">
    <citation type="submission" date="2023-06" db="EMBL/GenBank/DDBJ databases">
        <authorList>
            <person name="Kurt Z."/>
        </authorList>
    </citation>
    <scope>NUCLEOTIDE SEQUENCE</scope>
</reference>
<dbReference type="InterPro" id="IPR001155">
    <property type="entry name" value="OxRdtase_FMN_N"/>
</dbReference>
<dbReference type="GO" id="GO:0010181">
    <property type="term" value="F:FMN binding"/>
    <property type="evidence" value="ECO:0007669"/>
    <property type="project" value="InterPro"/>
</dbReference>
<evidence type="ECO:0000313" key="5">
    <source>
        <dbReference type="EMBL" id="CAL6006706.1"/>
    </source>
</evidence>
<protein>
    <submittedName>
        <fullName evidence="4">FAD/FMN dependent oxidoreductase</fullName>
    </submittedName>
    <submittedName>
        <fullName evidence="5">FAD/FMN_dependent oxidoreductase</fullName>
    </submittedName>
</protein>
<evidence type="ECO:0000313" key="6">
    <source>
        <dbReference type="Proteomes" id="UP001642409"/>
    </source>
</evidence>
<dbReference type="PANTHER" id="PTHR43656">
    <property type="entry name" value="BINDING OXIDOREDUCTASE, PUTATIVE (AFU_ORTHOLOGUE AFUA_2G08260)-RELATED"/>
    <property type="match status" value="1"/>
</dbReference>
<evidence type="ECO:0000259" key="3">
    <source>
        <dbReference type="Pfam" id="PF00724"/>
    </source>
</evidence>
<comment type="caution">
    <text evidence="4">The sequence shown here is derived from an EMBL/GenBank/DDBJ whole genome shotgun (WGS) entry which is preliminary data.</text>
</comment>
<reference evidence="5 6" key="2">
    <citation type="submission" date="2024-07" db="EMBL/GenBank/DDBJ databases">
        <authorList>
            <person name="Akdeniz Z."/>
        </authorList>
    </citation>
    <scope>NUCLEOTIDE SEQUENCE [LARGE SCALE GENOMIC DNA]</scope>
</reference>
<dbReference type="SUPFAM" id="SSF51395">
    <property type="entry name" value="FMN-linked oxidoreductases"/>
    <property type="match status" value="1"/>
</dbReference>
<dbReference type="InterPro" id="IPR013785">
    <property type="entry name" value="Aldolase_TIM"/>
</dbReference>
<dbReference type="GO" id="GO:0016491">
    <property type="term" value="F:oxidoreductase activity"/>
    <property type="evidence" value="ECO:0007669"/>
    <property type="project" value="UniProtKB-KW"/>
</dbReference>